<dbReference type="SUPFAM" id="SSF57716">
    <property type="entry name" value="Glucocorticoid receptor-like (DNA-binding domain)"/>
    <property type="match status" value="1"/>
</dbReference>
<evidence type="ECO:0000256" key="1">
    <source>
        <dbReference type="ARBA" id="ARBA00022723"/>
    </source>
</evidence>
<proteinExistence type="predicted"/>
<feature type="domain" description="THAP-type" evidence="6">
    <location>
        <begin position="1"/>
        <end position="85"/>
    </location>
</feature>
<dbReference type="Pfam" id="PF05485">
    <property type="entry name" value="THAP"/>
    <property type="match status" value="1"/>
</dbReference>
<keyword evidence="2 5" id="KW-0863">Zinc-finger</keyword>
<dbReference type="PANTHER" id="PTHR46927">
    <property type="entry name" value="AGAP005574-PA"/>
    <property type="match status" value="1"/>
</dbReference>
<evidence type="ECO:0000256" key="4">
    <source>
        <dbReference type="ARBA" id="ARBA00023125"/>
    </source>
</evidence>
<dbReference type="SMART" id="SM00692">
    <property type="entry name" value="DM3"/>
    <property type="match status" value="1"/>
</dbReference>
<dbReference type="PANTHER" id="PTHR46927:SF3">
    <property type="entry name" value="THAP-TYPE DOMAIN-CONTAINING PROTEIN"/>
    <property type="match status" value="1"/>
</dbReference>
<dbReference type="STRING" id="456900.A0A195C5H6"/>
<accession>A0A195C5H6</accession>
<reference evidence="7 8" key="1">
    <citation type="submission" date="2016-03" db="EMBL/GenBank/DDBJ databases">
        <title>Cyphomyrmex costatus WGS genome.</title>
        <authorList>
            <person name="Nygaard S."/>
            <person name="Hu H."/>
            <person name="Boomsma J."/>
            <person name="Zhang G."/>
        </authorList>
    </citation>
    <scope>NUCLEOTIDE SEQUENCE [LARGE SCALE GENOMIC DNA]</scope>
    <source>
        <strain evidence="7">MS0001</strain>
        <tissue evidence="7">Whole body</tissue>
    </source>
</reference>
<keyword evidence="1" id="KW-0479">Metal-binding</keyword>
<gene>
    <name evidence="7" type="ORF">ALC62_13155</name>
</gene>
<dbReference type="EMBL" id="KQ978231">
    <property type="protein sequence ID" value="KYM96104.1"/>
    <property type="molecule type" value="Genomic_DNA"/>
</dbReference>
<name>A0A195C5H6_9HYME</name>
<dbReference type="GO" id="GO:0003677">
    <property type="term" value="F:DNA binding"/>
    <property type="evidence" value="ECO:0007669"/>
    <property type="project" value="UniProtKB-UniRule"/>
</dbReference>
<keyword evidence="8" id="KW-1185">Reference proteome</keyword>
<organism evidence="7 8">
    <name type="scientific">Cyphomyrmex costatus</name>
    <dbReference type="NCBI Taxonomy" id="456900"/>
    <lineage>
        <taxon>Eukaryota</taxon>
        <taxon>Metazoa</taxon>
        <taxon>Ecdysozoa</taxon>
        <taxon>Arthropoda</taxon>
        <taxon>Hexapoda</taxon>
        <taxon>Insecta</taxon>
        <taxon>Pterygota</taxon>
        <taxon>Neoptera</taxon>
        <taxon>Endopterygota</taxon>
        <taxon>Hymenoptera</taxon>
        <taxon>Apocrita</taxon>
        <taxon>Aculeata</taxon>
        <taxon>Formicoidea</taxon>
        <taxon>Formicidae</taxon>
        <taxon>Myrmicinae</taxon>
        <taxon>Cyphomyrmex</taxon>
    </lineage>
</organism>
<dbReference type="InterPro" id="IPR006612">
    <property type="entry name" value="THAP_Znf"/>
</dbReference>
<keyword evidence="3" id="KW-0862">Zinc</keyword>
<dbReference type="PROSITE" id="PS50950">
    <property type="entry name" value="ZF_THAP"/>
    <property type="match status" value="1"/>
</dbReference>
<protein>
    <submittedName>
        <fullName evidence="7">THAP domain-containing protein 1</fullName>
    </submittedName>
</protein>
<dbReference type="InterPro" id="IPR052224">
    <property type="entry name" value="THAP_domain_protein"/>
</dbReference>
<evidence type="ECO:0000313" key="7">
    <source>
        <dbReference type="EMBL" id="KYM96104.1"/>
    </source>
</evidence>
<evidence type="ECO:0000256" key="3">
    <source>
        <dbReference type="ARBA" id="ARBA00022833"/>
    </source>
</evidence>
<dbReference type="InterPro" id="IPR038441">
    <property type="entry name" value="THAP_Znf_sf"/>
</dbReference>
<dbReference type="AlphaFoldDB" id="A0A195C5H6"/>
<evidence type="ECO:0000313" key="8">
    <source>
        <dbReference type="Proteomes" id="UP000078542"/>
    </source>
</evidence>
<evidence type="ECO:0000256" key="5">
    <source>
        <dbReference type="PROSITE-ProRule" id="PRU00309"/>
    </source>
</evidence>
<dbReference type="Gene3D" id="6.20.210.20">
    <property type="entry name" value="THAP domain"/>
    <property type="match status" value="1"/>
</dbReference>
<sequence length="243" mass="28276">MKLLYVIVSYYLRNIYLNCKNDKCFRFPLHRKDHLKKWIEAIGEPNFKPTKSDVICNAHFTTNDYILRPGTHDVRLKYLAVPSIFPEPPEITPTISNIFASNPSGLHLFTYKSIQKLREDYSIIFYLISIFDVALERIMSLPILVIPSEAKKSRNPKKNKTNSEKTANINTVDDAVKITLINEQKITNKSKNQKMTLKRKQVQTIIRTLKQDLKKNKKTIQLQQNLLTGMVYTNYKSILQNTN</sequence>
<evidence type="ECO:0000256" key="2">
    <source>
        <dbReference type="ARBA" id="ARBA00022771"/>
    </source>
</evidence>
<dbReference type="SMART" id="SM00980">
    <property type="entry name" value="THAP"/>
    <property type="match status" value="1"/>
</dbReference>
<dbReference type="GO" id="GO:0008270">
    <property type="term" value="F:zinc ion binding"/>
    <property type="evidence" value="ECO:0007669"/>
    <property type="project" value="UniProtKB-KW"/>
</dbReference>
<keyword evidence="4 5" id="KW-0238">DNA-binding</keyword>
<evidence type="ECO:0000259" key="6">
    <source>
        <dbReference type="PROSITE" id="PS50950"/>
    </source>
</evidence>
<dbReference type="Proteomes" id="UP000078542">
    <property type="component" value="Unassembled WGS sequence"/>
</dbReference>